<evidence type="ECO:0000313" key="3">
    <source>
        <dbReference type="Proteomes" id="UP001595530"/>
    </source>
</evidence>
<dbReference type="RefSeq" id="WP_390326046.1">
    <property type="nucleotide sequence ID" value="NZ_JBHSUQ010000001.1"/>
</dbReference>
<evidence type="ECO:0000313" key="2">
    <source>
        <dbReference type="EMBL" id="MFC3108226.1"/>
    </source>
</evidence>
<dbReference type="InterPro" id="IPR032092">
    <property type="entry name" value="PilW"/>
</dbReference>
<sequence length="336" mass="35420">MTRNGQSGLTLVELMISITLGMLVVLAATALLVSSKSAYTGQDDSAKVRDTANYALELINRAARQGAYENWDTGEGGAPILTLPKMSANIAGLDASSLKDTTTAIDSPLTGATAVVNGSDVLGIRFFGSGPAGKPDNGMIDCAGFGISAPASQSTAEQDRGWSIFYVVKDTGGEPELRCKYYPDGGGTWASVAVARGVESFQVLYGLDTDGAKPGEGDRIPNQFVTATAINALDDKLSLDGADAAAQAIDKNKRTNWKRVVAIKVALLLRGTNKSRNDVLNQTYDLFGSDYSTGNAAADTGTLIKEAELPTATRNRYRKLFLADIQFRNQAEGSGK</sequence>
<name>A0ABV7F3D5_9BURK</name>
<keyword evidence="1" id="KW-0472">Membrane</keyword>
<dbReference type="EMBL" id="JBHRTP010000024">
    <property type="protein sequence ID" value="MFC3108226.1"/>
    <property type="molecule type" value="Genomic_DNA"/>
</dbReference>
<keyword evidence="1" id="KW-0812">Transmembrane</keyword>
<reference evidence="3" key="1">
    <citation type="journal article" date="2019" name="Int. J. Syst. Evol. Microbiol.">
        <title>The Global Catalogue of Microorganisms (GCM) 10K type strain sequencing project: providing services to taxonomists for standard genome sequencing and annotation.</title>
        <authorList>
            <consortium name="The Broad Institute Genomics Platform"/>
            <consortium name="The Broad Institute Genome Sequencing Center for Infectious Disease"/>
            <person name="Wu L."/>
            <person name="Ma J."/>
        </authorList>
    </citation>
    <scope>NUCLEOTIDE SEQUENCE [LARGE SCALE GENOMIC DNA]</scope>
    <source>
        <strain evidence="3">KCTC 42986</strain>
    </source>
</reference>
<dbReference type="Proteomes" id="UP001595530">
    <property type="component" value="Unassembled WGS sequence"/>
</dbReference>
<accession>A0ABV7F3D5</accession>
<comment type="caution">
    <text evidence="2">The sequence shown here is derived from an EMBL/GenBank/DDBJ whole genome shotgun (WGS) entry which is preliminary data.</text>
</comment>
<dbReference type="Pfam" id="PF16074">
    <property type="entry name" value="PilW"/>
    <property type="match status" value="1"/>
</dbReference>
<organism evidence="2 3">
    <name type="scientific">Undibacterium arcticum</name>
    <dbReference type="NCBI Taxonomy" id="1762892"/>
    <lineage>
        <taxon>Bacteria</taxon>
        <taxon>Pseudomonadati</taxon>
        <taxon>Pseudomonadota</taxon>
        <taxon>Betaproteobacteria</taxon>
        <taxon>Burkholderiales</taxon>
        <taxon>Oxalobacteraceae</taxon>
        <taxon>Undibacterium</taxon>
    </lineage>
</organism>
<protein>
    <submittedName>
        <fullName evidence="2">PilW family protein</fullName>
    </submittedName>
</protein>
<keyword evidence="3" id="KW-1185">Reference proteome</keyword>
<dbReference type="InterPro" id="IPR012902">
    <property type="entry name" value="N_methyl_site"/>
</dbReference>
<proteinExistence type="predicted"/>
<keyword evidence="1" id="KW-1133">Transmembrane helix</keyword>
<dbReference type="PROSITE" id="PS00409">
    <property type="entry name" value="PROKAR_NTER_METHYL"/>
    <property type="match status" value="1"/>
</dbReference>
<dbReference type="Pfam" id="PF07963">
    <property type="entry name" value="N_methyl"/>
    <property type="match status" value="1"/>
</dbReference>
<evidence type="ECO:0000256" key="1">
    <source>
        <dbReference type="SAM" id="Phobius"/>
    </source>
</evidence>
<gene>
    <name evidence="2" type="ORF">ACFOFO_09665</name>
</gene>
<feature type="transmembrane region" description="Helical" evidence="1">
    <location>
        <begin position="12"/>
        <end position="33"/>
    </location>
</feature>